<evidence type="ECO:0000313" key="5">
    <source>
        <dbReference type="Proteomes" id="UP000325292"/>
    </source>
</evidence>
<evidence type="ECO:0000256" key="1">
    <source>
        <dbReference type="ARBA" id="ARBA00008791"/>
    </source>
</evidence>
<sequence>MLTKVAVAVDGSHASWRALEAALEWLGDQGEVLIVDVKDIVAFVQPIAPTTYGGSSMASLETLLEEWDANAEKVREQAMAMVKKTGITAQWQVVTIQDGEMHAAQAFLEAAIKAKAQAVVAGRHHGSAWIEGLFGSFPRWLATHASLPVVIIPPSQDAS</sequence>
<reference evidence="4 5" key="1">
    <citation type="journal article" date="2019" name="Sci. Rep.">
        <title>Sulfobacillus thermotolerans: new insights into resistance and metabolic capacities of acidophilic chemolithotrophs.</title>
        <authorList>
            <person name="Panyushkina A.E."/>
            <person name="Babenko V.V."/>
            <person name="Nikitina A.S."/>
            <person name="Selezneva O.V."/>
            <person name="Tsaplina I.A."/>
            <person name="Letarova M.A."/>
            <person name="Kostryukova E.S."/>
            <person name="Letarov A.V."/>
        </authorList>
    </citation>
    <scope>NUCLEOTIDE SEQUENCE [LARGE SCALE GENOMIC DNA]</scope>
    <source>
        <strain evidence="4 5">Kr1</strain>
    </source>
</reference>
<dbReference type="InterPro" id="IPR014729">
    <property type="entry name" value="Rossmann-like_a/b/a_fold"/>
</dbReference>
<dbReference type="InterPro" id="IPR006015">
    <property type="entry name" value="Universal_stress_UspA"/>
</dbReference>
<proteinExistence type="inferred from homology"/>
<name>A0ABN5H3A4_9FIRM</name>
<comment type="similarity">
    <text evidence="1">Belongs to the universal stress protein A family.</text>
</comment>
<gene>
    <name evidence="4" type="ORF">BXT84_15645</name>
</gene>
<organism evidence="4 5">
    <name type="scientific">Sulfobacillus thermotolerans</name>
    <dbReference type="NCBI Taxonomy" id="338644"/>
    <lineage>
        <taxon>Bacteria</taxon>
        <taxon>Bacillati</taxon>
        <taxon>Bacillota</taxon>
        <taxon>Clostridia</taxon>
        <taxon>Eubacteriales</taxon>
        <taxon>Clostridiales Family XVII. Incertae Sedis</taxon>
        <taxon>Sulfobacillus</taxon>
    </lineage>
</organism>
<evidence type="ECO:0000259" key="3">
    <source>
        <dbReference type="Pfam" id="PF00582"/>
    </source>
</evidence>
<evidence type="ECO:0000313" key="4">
    <source>
        <dbReference type="EMBL" id="AUW95215.1"/>
    </source>
</evidence>
<accession>A0ABN5H3A4</accession>
<dbReference type="Pfam" id="PF00582">
    <property type="entry name" value="Usp"/>
    <property type="match status" value="1"/>
</dbReference>
<dbReference type="PANTHER" id="PTHR31964">
    <property type="entry name" value="ADENINE NUCLEOTIDE ALPHA HYDROLASES-LIKE SUPERFAMILY PROTEIN"/>
    <property type="match status" value="1"/>
</dbReference>
<dbReference type="Proteomes" id="UP000325292">
    <property type="component" value="Chromosome"/>
</dbReference>
<keyword evidence="2" id="KW-0175">Coiled coil</keyword>
<dbReference type="Gene3D" id="3.40.50.620">
    <property type="entry name" value="HUPs"/>
    <property type="match status" value="1"/>
</dbReference>
<dbReference type="PANTHER" id="PTHR31964:SF113">
    <property type="entry name" value="USPA DOMAIN-CONTAINING PROTEIN"/>
    <property type="match status" value="1"/>
</dbReference>
<keyword evidence="5" id="KW-1185">Reference proteome</keyword>
<dbReference type="RefSeq" id="WP_158246264.1">
    <property type="nucleotide sequence ID" value="NZ_CP133983.1"/>
</dbReference>
<dbReference type="PRINTS" id="PR01438">
    <property type="entry name" value="UNVRSLSTRESS"/>
</dbReference>
<dbReference type="InterPro" id="IPR006016">
    <property type="entry name" value="UspA"/>
</dbReference>
<dbReference type="SUPFAM" id="SSF52402">
    <property type="entry name" value="Adenine nucleotide alpha hydrolases-like"/>
    <property type="match status" value="1"/>
</dbReference>
<protein>
    <recommendedName>
        <fullName evidence="3">UspA domain-containing protein</fullName>
    </recommendedName>
</protein>
<feature type="domain" description="UspA" evidence="3">
    <location>
        <begin position="1"/>
        <end position="153"/>
    </location>
</feature>
<feature type="coiled-coil region" evidence="2">
    <location>
        <begin position="57"/>
        <end position="84"/>
    </location>
</feature>
<evidence type="ECO:0000256" key="2">
    <source>
        <dbReference type="SAM" id="Coils"/>
    </source>
</evidence>
<dbReference type="EMBL" id="CP019454">
    <property type="protein sequence ID" value="AUW95215.1"/>
    <property type="molecule type" value="Genomic_DNA"/>
</dbReference>